<dbReference type="EMBL" id="BAABHF010000021">
    <property type="protein sequence ID" value="GAA4496225.1"/>
    <property type="molecule type" value="Genomic_DNA"/>
</dbReference>
<dbReference type="Proteomes" id="UP001500503">
    <property type="component" value="Unassembled WGS sequence"/>
</dbReference>
<evidence type="ECO:0000313" key="3">
    <source>
        <dbReference type="Proteomes" id="UP001500503"/>
    </source>
</evidence>
<organism evidence="2 3">
    <name type="scientific">Actinoallomurus oryzae</name>
    <dbReference type="NCBI Taxonomy" id="502180"/>
    <lineage>
        <taxon>Bacteria</taxon>
        <taxon>Bacillati</taxon>
        <taxon>Actinomycetota</taxon>
        <taxon>Actinomycetes</taxon>
        <taxon>Streptosporangiales</taxon>
        <taxon>Thermomonosporaceae</taxon>
        <taxon>Actinoallomurus</taxon>
    </lineage>
</organism>
<evidence type="ECO:0000313" key="2">
    <source>
        <dbReference type="EMBL" id="GAA4496225.1"/>
    </source>
</evidence>
<gene>
    <name evidence="2" type="ORF">GCM10023191_037990</name>
</gene>
<sequence length="108" mass="11591">MLGRRERGALYAMVFLLPAVGCLTTATEAQASIRRLAVAPAVYQGGGHQHNGNGSHNRVSAPFNSPNFIRGAQTVINANSGGATVTQVQLCKHRVRCRLSEKSHLVIR</sequence>
<evidence type="ECO:0000256" key="1">
    <source>
        <dbReference type="SAM" id="SignalP"/>
    </source>
</evidence>
<accession>A0ABP8Q4P7</accession>
<feature type="chain" id="PRO_5047324749" evidence="1">
    <location>
        <begin position="32"/>
        <end position="108"/>
    </location>
</feature>
<name>A0ABP8Q4P7_9ACTN</name>
<keyword evidence="3" id="KW-1185">Reference proteome</keyword>
<protein>
    <submittedName>
        <fullName evidence="2">Uncharacterized protein</fullName>
    </submittedName>
</protein>
<feature type="signal peptide" evidence="1">
    <location>
        <begin position="1"/>
        <end position="31"/>
    </location>
</feature>
<keyword evidence="1" id="KW-0732">Signal</keyword>
<proteinExistence type="predicted"/>
<dbReference type="RefSeq" id="WP_345465353.1">
    <property type="nucleotide sequence ID" value="NZ_BAABHF010000021.1"/>
</dbReference>
<reference evidence="3" key="1">
    <citation type="journal article" date="2019" name="Int. J. Syst. Evol. Microbiol.">
        <title>The Global Catalogue of Microorganisms (GCM) 10K type strain sequencing project: providing services to taxonomists for standard genome sequencing and annotation.</title>
        <authorList>
            <consortium name="The Broad Institute Genomics Platform"/>
            <consortium name="The Broad Institute Genome Sequencing Center for Infectious Disease"/>
            <person name="Wu L."/>
            <person name="Ma J."/>
        </authorList>
    </citation>
    <scope>NUCLEOTIDE SEQUENCE [LARGE SCALE GENOMIC DNA]</scope>
    <source>
        <strain evidence="3">JCM 17933</strain>
    </source>
</reference>
<comment type="caution">
    <text evidence="2">The sequence shown here is derived from an EMBL/GenBank/DDBJ whole genome shotgun (WGS) entry which is preliminary data.</text>
</comment>